<dbReference type="Proteomes" id="UP001221597">
    <property type="component" value="Chromosome"/>
</dbReference>
<keyword evidence="1" id="KW-1133">Transmembrane helix</keyword>
<name>A0ABY8IWN9_9BACI</name>
<organism evidence="2 3">
    <name type="scientific">Halobacillus naozhouensis</name>
    <dbReference type="NCBI Taxonomy" id="554880"/>
    <lineage>
        <taxon>Bacteria</taxon>
        <taxon>Bacillati</taxon>
        <taxon>Bacillota</taxon>
        <taxon>Bacilli</taxon>
        <taxon>Bacillales</taxon>
        <taxon>Bacillaceae</taxon>
        <taxon>Halobacillus</taxon>
    </lineage>
</organism>
<keyword evidence="1" id="KW-0812">Transmembrane</keyword>
<keyword evidence="3" id="KW-1185">Reference proteome</keyword>
<feature type="transmembrane region" description="Helical" evidence="1">
    <location>
        <begin position="107"/>
        <end position="126"/>
    </location>
</feature>
<feature type="transmembrane region" description="Helical" evidence="1">
    <location>
        <begin position="166"/>
        <end position="187"/>
    </location>
</feature>
<feature type="transmembrane region" description="Helical" evidence="1">
    <location>
        <begin position="77"/>
        <end position="95"/>
    </location>
</feature>
<evidence type="ECO:0000313" key="3">
    <source>
        <dbReference type="Proteomes" id="UP001221597"/>
    </source>
</evidence>
<sequence>MQQTAIFRTGKILTVLFAVLFVVGILTINSLFVYPLVNTSRSLMAFLIAPLCILYANQHNLWFRSSLRIFLKGSHRLVTSMSVFFVGVLLSYEVLRMLPNDLGTPLHLIILGICSIIYWGPLLIDCSFHKPMAYSSKFAYFTGTTLLFFTYHQLTFVNYHSAPTLGFMWSGLATMLTTLMVLIHQWFRAEKKTDRKRMEGYLRPLKKI</sequence>
<dbReference type="EMBL" id="CP121671">
    <property type="protein sequence ID" value="WFT74625.1"/>
    <property type="molecule type" value="Genomic_DNA"/>
</dbReference>
<gene>
    <name evidence="2" type="ORF">P9989_20110</name>
</gene>
<proteinExistence type="predicted"/>
<evidence type="ECO:0000256" key="1">
    <source>
        <dbReference type="SAM" id="Phobius"/>
    </source>
</evidence>
<feature type="transmembrane region" description="Helical" evidence="1">
    <location>
        <begin position="12"/>
        <end position="34"/>
    </location>
</feature>
<feature type="transmembrane region" description="Helical" evidence="1">
    <location>
        <begin position="138"/>
        <end position="154"/>
    </location>
</feature>
<feature type="transmembrane region" description="Helical" evidence="1">
    <location>
        <begin position="40"/>
        <end position="56"/>
    </location>
</feature>
<accession>A0ABY8IWN9</accession>
<keyword evidence="1" id="KW-0472">Membrane</keyword>
<dbReference type="RefSeq" id="WP_283076621.1">
    <property type="nucleotide sequence ID" value="NZ_CP121671.1"/>
</dbReference>
<evidence type="ECO:0000313" key="2">
    <source>
        <dbReference type="EMBL" id="WFT74625.1"/>
    </source>
</evidence>
<protein>
    <submittedName>
        <fullName evidence="2">Uncharacterized protein</fullName>
    </submittedName>
</protein>
<reference evidence="2 3" key="1">
    <citation type="submission" date="2023-04" db="EMBL/GenBank/DDBJ databases">
        <title>Genome sequence of Halobacillus naozhouensis KACC 21980.</title>
        <authorList>
            <person name="Kim S."/>
            <person name="Heo J."/>
            <person name="Kwon S.-W."/>
        </authorList>
    </citation>
    <scope>NUCLEOTIDE SEQUENCE [LARGE SCALE GENOMIC DNA]</scope>
    <source>
        <strain evidence="2 3">KCTC 13234</strain>
    </source>
</reference>